<name>A0A0N5B4D0_STREA</name>
<dbReference type="InterPro" id="IPR019758">
    <property type="entry name" value="Pept_S26A_signal_pept_1_CS"/>
</dbReference>
<proteinExistence type="inferred from homology"/>
<dbReference type="STRING" id="174720.A0A0N5B4D0"/>
<evidence type="ECO:0000256" key="4">
    <source>
        <dbReference type="ARBA" id="ARBA00022801"/>
    </source>
</evidence>
<feature type="domain" description="Peptidase S26" evidence="10">
    <location>
        <begin position="102"/>
        <end position="144"/>
    </location>
</feature>
<dbReference type="AlphaFoldDB" id="A0A0N5B4D0"/>
<protein>
    <recommendedName>
        <fullName evidence="7">IMP2-like protein</fullName>
    </recommendedName>
</protein>
<accession>A0A0N5B4D0</accession>
<dbReference type="InterPro" id="IPR052064">
    <property type="entry name" value="Mito_IMP1_subunit"/>
</dbReference>
<dbReference type="PANTHER" id="PTHR12383">
    <property type="entry name" value="PROTEASE FAMILY S26 MITOCHONDRIAL INNER MEMBRANE PROTEASE-RELATED"/>
    <property type="match status" value="1"/>
</dbReference>
<keyword evidence="3" id="KW-0999">Mitochondrion inner membrane</keyword>
<dbReference type="SUPFAM" id="SSF51306">
    <property type="entry name" value="LexA/Signal peptidase"/>
    <property type="match status" value="1"/>
</dbReference>
<dbReference type="WBParaSite" id="SPAL_0000093200.1">
    <property type="protein sequence ID" value="SPAL_0000093200.1"/>
    <property type="gene ID" value="SPAL_0000093200"/>
</dbReference>
<evidence type="ECO:0000256" key="7">
    <source>
        <dbReference type="ARBA" id="ARBA00032718"/>
    </source>
</evidence>
<dbReference type="PRINTS" id="PR00727">
    <property type="entry name" value="LEADERPTASE"/>
</dbReference>
<evidence type="ECO:0000256" key="8">
    <source>
        <dbReference type="ARBA" id="ARBA00038445"/>
    </source>
</evidence>
<evidence type="ECO:0000313" key="11">
    <source>
        <dbReference type="Proteomes" id="UP000046392"/>
    </source>
</evidence>
<keyword evidence="5" id="KW-0496">Mitochondrion</keyword>
<dbReference type="GO" id="GO:0042720">
    <property type="term" value="C:mitochondrial inner membrane peptidase complex"/>
    <property type="evidence" value="ECO:0007669"/>
    <property type="project" value="TreeGrafter"/>
</dbReference>
<evidence type="ECO:0000313" key="12">
    <source>
        <dbReference type="WBParaSite" id="SPAL_0000093200.1"/>
    </source>
</evidence>
<dbReference type="Proteomes" id="UP000046392">
    <property type="component" value="Unplaced"/>
</dbReference>
<comment type="similarity">
    <text evidence="8">Belongs to the peptidase S26 family. IMP1 subfamily.</text>
</comment>
<dbReference type="PANTHER" id="PTHR12383:SF16">
    <property type="entry name" value="MITOCHONDRIAL INNER MEMBRANE PROTEASE SUBUNIT 1"/>
    <property type="match status" value="1"/>
</dbReference>
<dbReference type="InterPro" id="IPR036286">
    <property type="entry name" value="LexA/Signal_pep-like_sf"/>
</dbReference>
<dbReference type="GO" id="GO:0004252">
    <property type="term" value="F:serine-type endopeptidase activity"/>
    <property type="evidence" value="ECO:0007669"/>
    <property type="project" value="InterPro"/>
</dbReference>
<keyword evidence="11" id="KW-1185">Reference proteome</keyword>
<evidence type="ECO:0000256" key="1">
    <source>
        <dbReference type="ARBA" id="ARBA00004273"/>
    </source>
</evidence>
<keyword evidence="4" id="KW-0378">Hydrolase</keyword>
<evidence type="ECO:0000256" key="3">
    <source>
        <dbReference type="ARBA" id="ARBA00022792"/>
    </source>
</evidence>
<evidence type="ECO:0000256" key="6">
    <source>
        <dbReference type="ARBA" id="ARBA00023136"/>
    </source>
</evidence>
<dbReference type="CDD" id="cd06530">
    <property type="entry name" value="S26_SPase_I"/>
    <property type="match status" value="1"/>
</dbReference>
<dbReference type="Gene3D" id="2.10.109.10">
    <property type="entry name" value="Umud Fragment, subunit A"/>
    <property type="match status" value="1"/>
</dbReference>
<comment type="subunit">
    <text evidence="2">Heterodimer of 2 subunits, IMMPL1 and IMMPL2.</text>
</comment>
<evidence type="ECO:0000259" key="10">
    <source>
        <dbReference type="Pfam" id="PF10502"/>
    </source>
</evidence>
<evidence type="ECO:0000256" key="2">
    <source>
        <dbReference type="ARBA" id="ARBA00011805"/>
    </source>
</evidence>
<dbReference type="InterPro" id="IPR019533">
    <property type="entry name" value="Peptidase_S26"/>
</dbReference>
<feature type="active site" evidence="9">
    <location>
        <position position="44"/>
    </location>
</feature>
<comment type="subcellular location">
    <subcellularLocation>
        <location evidence="1">Mitochondrion inner membrane</location>
    </subcellularLocation>
</comment>
<dbReference type="PROSITE" id="PS00761">
    <property type="entry name" value="SPASE_I_3"/>
    <property type="match status" value="1"/>
</dbReference>
<dbReference type="GO" id="GO:0006465">
    <property type="term" value="P:signal peptide processing"/>
    <property type="evidence" value="ECO:0007669"/>
    <property type="project" value="InterPro"/>
</dbReference>
<feature type="active site" evidence="9">
    <location>
        <position position="87"/>
    </location>
</feature>
<feature type="domain" description="Peptidase S26" evidence="10">
    <location>
        <begin position="20"/>
        <end position="89"/>
    </location>
</feature>
<keyword evidence="6" id="KW-0472">Membrane</keyword>
<dbReference type="GO" id="GO:0006627">
    <property type="term" value="P:protein processing involved in protein targeting to mitochondrion"/>
    <property type="evidence" value="ECO:0007669"/>
    <property type="project" value="TreeGrafter"/>
</dbReference>
<evidence type="ECO:0000256" key="9">
    <source>
        <dbReference type="PIRSR" id="PIRSR600223-1"/>
    </source>
</evidence>
<dbReference type="Pfam" id="PF10502">
    <property type="entry name" value="Peptidase_S26"/>
    <property type="match status" value="2"/>
</dbReference>
<reference evidence="12" key="1">
    <citation type="submission" date="2017-02" db="UniProtKB">
        <authorList>
            <consortium name="WormBaseParasite"/>
        </authorList>
    </citation>
    <scope>IDENTIFICATION</scope>
</reference>
<evidence type="ECO:0000256" key="5">
    <source>
        <dbReference type="ARBA" id="ARBA00023128"/>
    </source>
</evidence>
<dbReference type="InterPro" id="IPR000223">
    <property type="entry name" value="Pept_S26A_signal_pept_1"/>
</dbReference>
<sequence length="161" mass="18327">MAGKGKFFSEIFSLKFLGRVSIFYLSASAIQQHIGEIVVCRGDSMEPTISSGDLVWAERLSLKFGTLRINDIVALISPTQPDTLLCKRITHKEMEYVENCPLVYRNIIPPGHVFVQGDNRPVSCDSRNFGPVPEGLVQVKFCLRIWPPQKIGWLSNRWFWE</sequence>
<organism evidence="11 12">
    <name type="scientific">Strongyloides papillosus</name>
    <name type="common">Intestinal threadworm</name>
    <dbReference type="NCBI Taxonomy" id="174720"/>
    <lineage>
        <taxon>Eukaryota</taxon>
        <taxon>Metazoa</taxon>
        <taxon>Ecdysozoa</taxon>
        <taxon>Nematoda</taxon>
        <taxon>Chromadorea</taxon>
        <taxon>Rhabditida</taxon>
        <taxon>Tylenchina</taxon>
        <taxon>Panagrolaimomorpha</taxon>
        <taxon>Strongyloidoidea</taxon>
        <taxon>Strongyloididae</taxon>
        <taxon>Strongyloides</taxon>
    </lineage>
</organism>